<name>A0A9P6CN42_9AGAR</name>
<proteinExistence type="inferred from homology"/>
<evidence type="ECO:0000256" key="3">
    <source>
        <dbReference type="ARBA" id="ARBA00022692"/>
    </source>
</evidence>
<dbReference type="InterPro" id="IPR006011">
    <property type="entry name" value="Syntaxin_N"/>
</dbReference>
<feature type="region of interest" description="Disordered" evidence="7">
    <location>
        <begin position="1"/>
        <end position="29"/>
    </location>
</feature>
<dbReference type="GO" id="GO:0006887">
    <property type="term" value="P:exocytosis"/>
    <property type="evidence" value="ECO:0007669"/>
    <property type="project" value="TreeGrafter"/>
</dbReference>
<accession>A0A9P6CN42</accession>
<sequence length="255" mass="28628">MSMDRLTASRAQRSQAYEMSAQNSQTQNGSAMSEFFSEITSIQQGIERINANVAKISALHTRLLNVIDEQLKEQDTIELDNLTNETRSLSNSLKDRIKGLEGSPPGPDAQMKRNRTALLRSKFLEALQSYQLFEKDAQVKSRQRTERQLRIVKPDATPEEVRAVLEGGGQQIFAEAISSTGRYDSSRSAYKEVLERQQNLRKLEQTLANLAQLVVDMGVLVEKQDDTINDIEATAQSVEDDTEKAFVQSIFGSLR</sequence>
<dbReference type="Proteomes" id="UP000807353">
    <property type="component" value="Unassembled WGS sequence"/>
</dbReference>
<feature type="compositionally biased region" description="Polar residues" evidence="7">
    <location>
        <begin position="9"/>
        <end position="29"/>
    </location>
</feature>
<evidence type="ECO:0000256" key="1">
    <source>
        <dbReference type="ARBA" id="ARBA00004211"/>
    </source>
</evidence>
<dbReference type="GO" id="GO:0006886">
    <property type="term" value="P:intracellular protein transport"/>
    <property type="evidence" value="ECO:0007669"/>
    <property type="project" value="TreeGrafter"/>
</dbReference>
<dbReference type="SMART" id="SM00397">
    <property type="entry name" value="t_SNARE"/>
    <property type="match status" value="1"/>
</dbReference>
<keyword evidence="5" id="KW-0472">Membrane</keyword>
<dbReference type="GO" id="GO:0048278">
    <property type="term" value="P:vesicle docking"/>
    <property type="evidence" value="ECO:0007669"/>
    <property type="project" value="TreeGrafter"/>
</dbReference>
<comment type="caution">
    <text evidence="9">The sequence shown here is derived from an EMBL/GenBank/DDBJ whole genome shotgun (WGS) entry which is preliminary data.</text>
</comment>
<dbReference type="GO" id="GO:0012505">
    <property type="term" value="C:endomembrane system"/>
    <property type="evidence" value="ECO:0007669"/>
    <property type="project" value="TreeGrafter"/>
</dbReference>
<dbReference type="GO" id="GO:0005484">
    <property type="term" value="F:SNAP receptor activity"/>
    <property type="evidence" value="ECO:0007669"/>
    <property type="project" value="TreeGrafter"/>
</dbReference>
<evidence type="ECO:0000256" key="6">
    <source>
        <dbReference type="SAM" id="Coils"/>
    </source>
</evidence>
<evidence type="ECO:0000256" key="5">
    <source>
        <dbReference type="ARBA" id="ARBA00023136"/>
    </source>
</evidence>
<evidence type="ECO:0000256" key="4">
    <source>
        <dbReference type="ARBA" id="ARBA00022989"/>
    </source>
</evidence>
<evidence type="ECO:0000259" key="8">
    <source>
        <dbReference type="PROSITE" id="PS50192"/>
    </source>
</evidence>
<evidence type="ECO:0000313" key="10">
    <source>
        <dbReference type="Proteomes" id="UP000807353"/>
    </source>
</evidence>
<protein>
    <submittedName>
        <fullName evidence="9">t-SNARE</fullName>
    </submittedName>
</protein>
<dbReference type="GO" id="GO:0031201">
    <property type="term" value="C:SNARE complex"/>
    <property type="evidence" value="ECO:0007669"/>
    <property type="project" value="TreeGrafter"/>
</dbReference>
<dbReference type="GO" id="GO:0006906">
    <property type="term" value="P:vesicle fusion"/>
    <property type="evidence" value="ECO:0007669"/>
    <property type="project" value="TreeGrafter"/>
</dbReference>
<gene>
    <name evidence="9" type="ORF">BDZ94DRAFT_916712</name>
</gene>
<dbReference type="GO" id="GO:0000149">
    <property type="term" value="F:SNARE binding"/>
    <property type="evidence" value="ECO:0007669"/>
    <property type="project" value="TreeGrafter"/>
</dbReference>
<feature type="coiled-coil region" evidence="6">
    <location>
        <begin position="193"/>
        <end position="241"/>
    </location>
</feature>
<dbReference type="InterPro" id="IPR000727">
    <property type="entry name" value="T_SNARE_dom"/>
</dbReference>
<dbReference type="SUPFAM" id="SSF47661">
    <property type="entry name" value="t-snare proteins"/>
    <property type="match status" value="1"/>
</dbReference>
<dbReference type="InterPro" id="IPR045242">
    <property type="entry name" value="Syntaxin"/>
</dbReference>
<dbReference type="PANTHER" id="PTHR19957">
    <property type="entry name" value="SYNTAXIN"/>
    <property type="match status" value="1"/>
</dbReference>
<comment type="similarity">
    <text evidence="2">Belongs to the syntaxin family.</text>
</comment>
<dbReference type="PANTHER" id="PTHR19957:SF307">
    <property type="entry name" value="PROTEIN SSO1-RELATED"/>
    <property type="match status" value="1"/>
</dbReference>
<reference evidence="9" key="1">
    <citation type="submission" date="2020-11" db="EMBL/GenBank/DDBJ databases">
        <authorList>
            <consortium name="DOE Joint Genome Institute"/>
            <person name="Ahrendt S."/>
            <person name="Riley R."/>
            <person name="Andreopoulos W."/>
            <person name="Labutti K."/>
            <person name="Pangilinan J."/>
            <person name="Ruiz-Duenas F.J."/>
            <person name="Barrasa J.M."/>
            <person name="Sanchez-Garcia M."/>
            <person name="Camarero S."/>
            <person name="Miyauchi S."/>
            <person name="Serrano A."/>
            <person name="Linde D."/>
            <person name="Babiker R."/>
            <person name="Drula E."/>
            <person name="Ayuso-Fernandez I."/>
            <person name="Pacheco R."/>
            <person name="Padilla G."/>
            <person name="Ferreira P."/>
            <person name="Barriuso J."/>
            <person name="Kellner H."/>
            <person name="Castanera R."/>
            <person name="Alfaro M."/>
            <person name="Ramirez L."/>
            <person name="Pisabarro A.G."/>
            <person name="Kuo A."/>
            <person name="Tritt A."/>
            <person name="Lipzen A."/>
            <person name="He G."/>
            <person name="Yan M."/>
            <person name="Ng V."/>
            <person name="Cullen D."/>
            <person name="Martin F."/>
            <person name="Rosso M.-N."/>
            <person name="Henrissat B."/>
            <person name="Hibbett D."/>
            <person name="Martinez A.T."/>
            <person name="Grigoriev I.V."/>
        </authorList>
    </citation>
    <scope>NUCLEOTIDE SEQUENCE</scope>
    <source>
        <strain evidence="9">CBS 247.69</strain>
    </source>
</reference>
<evidence type="ECO:0000256" key="2">
    <source>
        <dbReference type="ARBA" id="ARBA00009063"/>
    </source>
</evidence>
<dbReference type="Pfam" id="PF00804">
    <property type="entry name" value="Syntaxin"/>
    <property type="match status" value="1"/>
</dbReference>
<dbReference type="AlphaFoldDB" id="A0A9P6CN42"/>
<keyword evidence="4" id="KW-1133">Transmembrane helix</keyword>
<evidence type="ECO:0000313" key="9">
    <source>
        <dbReference type="EMBL" id="KAF9467920.1"/>
    </source>
</evidence>
<organism evidence="9 10">
    <name type="scientific">Collybia nuda</name>
    <dbReference type="NCBI Taxonomy" id="64659"/>
    <lineage>
        <taxon>Eukaryota</taxon>
        <taxon>Fungi</taxon>
        <taxon>Dikarya</taxon>
        <taxon>Basidiomycota</taxon>
        <taxon>Agaricomycotina</taxon>
        <taxon>Agaricomycetes</taxon>
        <taxon>Agaricomycetidae</taxon>
        <taxon>Agaricales</taxon>
        <taxon>Tricholomatineae</taxon>
        <taxon>Clitocybaceae</taxon>
        <taxon>Collybia</taxon>
    </lineage>
</organism>
<dbReference type="PROSITE" id="PS50192">
    <property type="entry name" value="T_SNARE"/>
    <property type="match status" value="1"/>
</dbReference>
<keyword evidence="10" id="KW-1185">Reference proteome</keyword>
<keyword evidence="6" id="KW-0175">Coiled coil</keyword>
<evidence type="ECO:0000256" key="7">
    <source>
        <dbReference type="SAM" id="MobiDB-lite"/>
    </source>
</evidence>
<dbReference type="Gene3D" id="1.20.58.70">
    <property type="match status" value="1"/>
</dbReference>
<dbReference type="InterPro" id="IPR010989">
    <property type="entry name" value="SNARE"/>
</dbReference>
<comment type="subcellular location">
    <subcellularLocation>
        <location evidence="1">Membrane</location>
        <topology evidence="1">Single-pass type IV membrane protein</topology>
    </subcellularLocation>
</comment>
<feature type="domain" description="T-SNARE coiled-coil homology" evidence="8">
    <location>
        <begin position="190"/>
        <end position="245"/>
    </location>
</feature>
<dbReference type="SMART" id="SM00503">
    <property type="entry name" value="SynN"/>
    <property type="match status" value="1"/>
</dbReference>
<dbReference type="OrthoDB" id="10255013at2759"/>
<dbReference type="GO" id="GO:0005886">
    <property type="term" value="C:plasma membrane"/>
    <property type="evidence" value="ECO:0007669"/>
    <property type="project" value="TreeGrafter"/>
</dbReference>
<dbReference type="EMBL" id="MU150235">
    <property type="protein sequence ID" value="KAF9467920.1"/>
    <property type="molecule type" value="Genomic_DNA"/>
</dbReference>
<keyword evidence="3" id="KW-0812">Transmembrane</keyword>